<evidence type="ECO:0000313" key="2">
    <source>
        <dbReference type="Proteomes" id="UP001107558"/>
    </source>
</evidence>
<proteinExistence type="predicted"/>
<keyword evidence="2" id="KW-1185">Reference proteome</keyword>
<sequence length="142" mass="16432">MEKLRKHKDGEVDQVWTIELSGVDTILKLSDIALELSKYARSIISISRVADFERFMLKGTVYIQLINESEFIRLTNNVMLILRDKAVRVQKAHDLISSTIKLSIPARELTSQDRLGAPLSLHVLEFKKKFILQHIFICYVNY</sequence>
<comment type="caution">
    <text evidence="1">The sequence shown here is derived from an EMBL/GenBank/DDBJ whole genome shotgun (WGS) entry which is preliminary data.</text>
</comment>
<organism evidence="1 2">
    <name type="scientific">Polypedilum vanderplanki</name>
    <name type="common">Sleeping chironomid midge</name>
    <dbReference type="NCBI Taxonomy" id="319348"/>
    <lineage>
        <taxon>Eukaryota</taxon>
        <taxon>Metazoa</taxon>
        <taxon>Ecdysozoa</taxon>
        <taxon>Arthropoda</taxon>
        <taxon>Hexapoda</taxon>
        <taxon>Insecta</taxon>
        <taxon>Pterygota</taxon>
        <taxon>Neoptera</taxon>
        <taxon>Endopterygota</taxon>
        <taxon>Diptera</taxon>
        <taxon>Nematocera</taxon>
        <taxon>Chironomoidea</taxon>
        <taxon>Chironomidae</taxon>
        <taxon>Chironominae</taxon>
        <taxon>Polypedilum</taxon>
        <taxon>Polypedilum</taxon>
    </lineage>
</organism>
<dbReference type="Proteomes" id="UP001107558">
    <property type="component" value="Chromosome 4"/>
</dbReference>
<dbReference type="EMBL" id="JADBJN010000004">
    <property type="protein sequence ID" value="KAG5666688.1"/>
    <property type="molecule type" value="Genomic_DNA"/>
</dbReference>
<dbReference type="AlphaFoldDB" id="A0A9J6BAS8"/>
<accession>A0A9J6BAS8</accession>
<gene>
    <name evidence="1" type="ORF">PVAND_014703</name>
</gene>
<evidence type="ECO:0000313" key="1">
    <source>
        <dbReference type="EMBL" id="KAG5666688.1"/>
    </source>
</evidence>
<protein>
    <submittedName>
        <fullName evidence="1">Uncharacterized protein</fullName>
    </submittedName>
</protein>
<name>A0A9J6BAS8_POLVA</name>
<reference evidence="1" key="1">
    <citation type="submission" date="2021-03" db="EMBL/GenBank/DDBJ databases">
        <title>Chromosome level genome of the anhydrobiotic midge Polypedilum vanderplanki.</title>
        <authorList>
            <person name="Yoshida Y."/>
            <person name="Kikawada T."/>
            <person name="Gusev O."/>
        </authorList>
    </citation>
    <scope>NUCLEOTIDE SEQUENCE</scope>
    <source>
        <strain evidence="1">NIAS01</strain>
        <tissue evidence="1">Whole body or cell culture</tissue>
    </source>
</reference>